<feature type="transmembrane region" description="Helical" evidence="2">
    <location>
        <begin position="63"/>
        <end position="82"/>
    </location>
</feature>
<dbReference type="AlphaFoldDB" id="A0AAV9F5F9"/>
<reference evidence="3" key="2">
    <citation type="submission" date="2023-06" db="EMBL/GenBank/DDBJ databases">
        <authorList>
            <person name="Ma L."/>
            <person name="Liu K.-W."/>
            <person name="Li Z."/>
            <person name="Hsiao Y.-Y."/>
            <person name="Qi Y."/>
            <person name="Fu T."/>
            <person name="Tang G."/>
            <person name="Zhang D."/>
            <person name="Sun W.-H."/>
            <person name="Liu D.-K."/>
            <person name="Li Y."/>
            <person name="Chen G.-Z."/>
            <person name="Liu X.-D."/>
            <person name="Liao X.-Y."/>
            <person name="Jiang Y.-T."/>
            <person name="Yu X."/>
            <person name="Hao Y."/>
            <person name="Huang J."/>
            <person name="Zhao X.-W."/>
            <person name="Ke S."/>
            <person name="Chen Y.-Y."/>
            <person name="Wu W.-L."/>
            <person name="Hsu J.-L."/>
            <person name="Lin Y.-F."/>
            <person name="Huang M.-D."/>
            <person name="Li C.-Y."/>
            <person name="Huang L."/>
            <person name="Wang Z.-W."/>
            <person name="Zhao X."/>
            <person name="Zhong W.-Y."/>
            <person name="Peng D.-H."/>
            <person name="Ahmad S."/>
            <person name="Lan S."/>
            <person name="Zhang J.-S."/>
            <person name="Tsai W.-C."/>
            <person name="Van De Peer Y."/>
            <person name="Liu Z.-J."/>
        </authorList>
    </citation>
    <scope>NUCLEOTIDE SEQUENCE</scope>
    <source>
        <strain evidence="3">CP</strain>
        <tissue evidence="3">Leaves</tissue>
    </source>
</reference>
<dbReference type="SUPFAM" id="SSF101447">
    <property type="entry name" value="Formin homology 2 domain (FH2 domain)"/>
    <property type="match status" value="1"/>
</dbReference>
<sequence>MEGLQLPVKPPPPPPPPPPPGAAKIHKTLNRIVKMCNLFSFTAAIACLFSTPLKGCVAVENSIVIFNLLSYTSFVVALSLADGRGTPFNKTAIRRAEIFVSEIGTVSGLVFWTIAMLSTAARVLIERGLLSCDNSLITYAAEPPVLIVTLLPALLIYLFVVIRAHTL</sequence>
<comment type="caution">
    <text evidence="3">The sequence shown here is derived from an EMBL/GenBank/DDBJ whole genome shotgun (WGS) entry which is preliminary data.</text>
</comment>
<evidence type="ECO:0000313" key="3">
    <source>
        <dbReference type="EMBL" id="KAK1320854.1"/>
    </source>
</evidence>
<keyword evidence="2" id="KW-0812">Transmembrane</keyword>
<keyword evidence="4" id="KW-1185">Reference proteome</keyword>
<feature type="transmembrane region" description="Helical" evidence="2">
    <location>
        <begin position="32"/>
        <end position="51"/>
    </location>
</feature>
<feature type="transmembrane region" description="Helical" evidence="2">
    <location>
        <begin position="103"/>
        <end position="125"/>
    </location>
</feature>
<organism evidence="3 4">
    <name type="scientific">Acorus calamus</name>
    <name type="common">Sweet flag</name>
    <dbReference type="NCBI Taxonomy" id="4465"/>
    <lineage>
        <taxon>Eukaryota</taxon>
        <taxon>Viridiplantae</taxon>
        <taxon>Streptophyta</taxon>
        <taxon>Embryophyta</taxon>
        <taxon>Tracheophyta</taxon>
        <taxon>Spermatophyta</taxon>
        <taxon>Magnoliopsida</taxon>
        <taxon>Liliopsida</taxon>
        <taxon>Acoraceae</taxon>
        <taxon>Acorus</taxon>
    </lineage>
</organism>
<evidence type="ECO:0000256" key="2">
    <source>
        <dbReference type="SAM" id="Phobius"/>
    </source>
</evidence>
<dbReference type="EMBL" id="JAUJYO010000003">
    <property type="protein sequence ID" value="KAK1320854.1"/>
    <property type="molecule type" value="Genomic_DNA"/>
</dbReference>
<dbReference type="Proteomes" id="UP001180020">
    <property type="component" value="Unassembled WGS sequence"/>
</dbReference>
<feature type="compositionally biased region" description="Pro residues" evidence="1">
    <location>
        <begin position="8"/>
        <end position="21"/>
    </location>
</feature>
<keyword evidence="2" id="KW-1133">Transmembrane helix</keyword>
<keyword evidence="2" id="KW-0472">Membrane</keyword>
<evidence type="ECO:0000313" key="4">
    <source>
        <dbReference type="Proteomes" id="UP001180020"/>
    </source>
</evidence>
<feature type="transmembrane region" description="Helical" evidence="2">
    <location>
        <begin position="145"/>
        <end position="162"/>
    </location>
</feature>
<name>A0AAV9F5F9_ACOCL</name>
<accession>A0AAV9F5F9</accession>
<proteinExistence type="predicted"/>
<evidence type="ECO:0000256" key="1">
    <source>
        <dbReference type="SAM" id="MobiDB-lite"/>
    </source>
</evidence>
<protein>
    <recommendedName>
        <fullName evidence="5">CASP-like protein</fullName>
    </recommendedName>
</protein>
<feature type="region of interest" description="Disordered" evidence="1">
    <location>
        <begin position="1"/>
        <end position="21"/>
    </location>
</feature>
<reference evidence="3" key="1">
    <citation type="journal article" date="2023" name="Nat. Commun.">
        <title>Diploid and tetraploid genomes of Acorus and the evolution of monocots.</title>
        <authorList>
            <person name="Ma L."/>
            <person name="Liu K.W."/>
            <person name="Li Z."/>
            <person name="Hsiao Y.Y."/>
            <person name="Qi Y."/>
            <person name="Fu T."/>
            <person name="Tang G.D."/>
            <person name="Zhang D."/>
            <person name="Sun W.H."/>
            <person name="Liu D.K."/>
            <person name="Li Y."/>
            <person name="Chen G.Z."/>
            <person name="Liu X.D."/>
            <person name="Liao X.Y."/>
            <person name="Jiang Y.T."/>
            <person name="Yu X."/>
            <person name="Hao Y."/>
            <person name="Huang J."/>
            <person name="Zhao X.W."/>
            <person name="Ke S."/>
            <person name="Chen Y.Y."/>
            <person name="Wu W.L."/>
            <person name="Hsu J.L."/>
            <person name="Lin Y.F."/>
            <person name="Huang M.D."/>
            <person name="Li C.Y."/>
            <person name="Huang L."/>
            <person name="Wang Z.W."/>
            <person name="Zhao X."/>
            <person name="Zhong W.Y."/>
            <person name="Peng D.H."/>
            <person name="Ahmad S."/>
            <person name="Lan S."/>
            <person name="Zhang J.S."/>
            <person name="Tsai W.C."/>
            <person name="Van de Peer Y."/>
            <person name="Liu Z.J."/>
        </authorList>
    </citation>
    <scope>NUCLEOTIDE SEQUENCE</scope>
    <source>
        <strain evidence="3">CP</strain>
    </source>
</reference>
<evidence type="ECO:0008006" key="5">
    <source>
        <dbReference type="Google" id="ProtNLM"/>
    </source>
</evidence>
<gene>
    <name evidence="3" type="ORF">QJS10_CPA03g01768</name>
</gene>